<feature type="compositionally biased region" description="Polar residues" evidence="1">
    <location>
        <begin position="1"/>
        <end position="16"/>
    </location>
</feature>
<organism evidence="2">
    <name type="scientific">freshwater metagenome</name>
    <dbReference type="NCBI Taxonomy" id="449393"/>
    <lineage>
        <taxon>unclassified sequences</taxon>
        <taxon>metagenomes</taxon>
        <taxon>ecological metagenomes</taxon>
    </lineage>
</organism>
<gene>
    <name evidence="2" type="ORF">UFOPK3268_00930</name>
</gene>
<sequence length="50" mass="5208">MNQVRNFWSPVGSSNDCSCTSSSLTTPPTPSLVIDLLAIVAPETEAAPMA</sequence>
<evidence type="ECO:0000313" key="2">
    <source>
        <dbReference type="EMBL" id="CAB4850111.1"/>
    </source>
</evidence>
<dbReference type="AlphaFoldDB" id="A0A6J7BZ17"/>
<dbReference type="EMBL" id="CAFBIZ010000109">
    <property type="protein sequence ID" value="CAB4850111.1"/>
    <property type="molecule type" value="Genomic_DNA"/>
</dbReference>
<evidence type="ECO:0000256" key="1">
    <source>
        <dbReference type="SAM" id="MobiDB-lite"/>
    </source>
</evidence>
<accession>A0A6J7BZ17</accession>
<proteinExistence type="predicted"/>
<name>A0A6J7BZ17_9ZZZZ</name>
<protein>
    <submittedName>
        <fullName evidence="2">Unannotated protein</fullName>
    </submittedName>
</protein>
<reference evidence="2" key="1">
    <citation type="submission" date="2020-05" db="EMBL/GenBank/DDBJ databases">
        <authorList>
            <person name="Chiriac C."/>
            <person name="Salcher M."/>
            <person name="Ghai R."/>
            <person name="Kavagutti S V."/>
        </authorList>
    </citation>
    <scope>NUCLEOTIDE SEQUENCE</scope>
</reference>
<feature type="region of interest" description="Disordered" evidence="1">
    <location>
        <begin position="1"/>
        <end position="27"/>
    </location>
</feature>
<feature type="compositionally biased region" description="Low complexity" evidence="1">
    <location>
        <begin position="17"/>
        <end position="26"/>
    </location>
</feature>